<reference evidence="1" key="1">
    <citation type="submission" date="2020-07" db="EMBL/GenBank/DDBJ databases">
        <title>Clarias magur genome sequencing, assembly and annotation.</title>
        <authorList>
            <person name="Kushwaha B."/>
            <person name="Kumar R."/>
            <person name="Das P."/>
            <person name="Joshi C.G."/>
            <person name="Kumar D."/>
            <person name="Nagpure N.S."/>
            <person name="Pandey M."/>
            <person name="Agarwal S."/>
            <person name="Srivastava S."/>
            <person name="Singh M."/>
            <person name="Sahoo L."/>
            <person name="Jayasankar P."/>
            <person name="Meher P.K."/>
            <person name="Koringa P.G."/>
            <person name="Iquebal M.A."/>
            <person name="Das S.P."/>
            <person name="Bit A."/>
            <person name="Patnaik S."/>
            <person name="Patel N."/>
            <person name="Shah T.M."/>
            <person name="Hinsu A."/>
            <person name="Jena J.K."/>
        </authorList>
    </citation>
    <scope>NUCLEOTIDE SEQUENCE</scope>
    <source>
        <strain evidence="1">CIFAMagur01</strain>
        <tissue evidence="1">Testis</tissue>
    </source>
</reference>
<dbReference type="Proteomes" id="UP000727407">
    <property type="component" value="Unassembled WGS sequence"/>
</dbReference>
<organism evidence="1 2">
    <name type="scientific">Clarias magur</name>
    <name type="common">Asian catfish</name>
    <name type="synonym">Macropteronotus magur</name>
    <dbReference type="NCBI Taxonomy" id="1594786"/>
    <lineage>
        <taxon>Eukaryota</taxon>
        <taxon>Metazoa</taxon>
        <taxon>Chordata</taxon>
        <taxon>Craniata</taxon>
        <taxon>Vertebrata</taxon>
        <taxon>Euteleostomi</taxon>
        <taxon>Actinopterygii</taxon>
        <taxon>Neopterygii</taxon>
        <taxon>Teleostei</taxon>
        <taxon>Ostariophysi</taxon>
        <taxon>Siluriformes</taxon>
        <taxon>Clariidae</taxon>
        <taxon>Clarias</taxon>
    </lineage>
</organism>
<dbReference type="AlphaFoldDB" id="A0A8J4U0Z0"/>
<evidence type="ECO:0000313" key="2">
    <source>
        <dbReference type="Proteomes" id="UP000727407"/>
    </source>
</evidence>
<proteinExistence type="predicted"/>
<name>A0A8J4U0Z0_CLAMG</name>
<dbReference type="EMBL" id="QNUK01000931">
    <property type="protein sequence ID" value="KAF5888725.1"/>
    <property type="molecule type" value="Genomic_DNA"/>
</dbReference>
<comment type="caution">
    <text evidence="1">The sequence shown here is derived from an EMBL/GenBank/DDBJ whole genome shotgun (WGS) entry which is preliminary data.</text>
</comment>
<evidence type="ECO:0000313" key="1">
    <source>
        <dbReference type="EMBL" id="KAF5888725.1"/>
    </source>
</evidence>
<keyword evidence="2" id="KW-1185">Reference proteome</keyword>
<accession>A0A8J4U0Z0</accession>
<protein>
    <submittedName>
        <fullName evidence="1">Uncharacterized protein</fullName>
    </submittedName>
</protein>
<sequence>MSPWDGFQRRSCVCKDVTRAALHSFGVIVSVCFHRGLRLLTDSRSVRCGSGTGDSGTPNTRLVYWMQLYRTVSCKRIC</sequence>
<gene>
    <name evidence="1" type="ORF">DAT39_021569</name>
</gene>